<dbReference type="EMBL" id="AQHV01000011">
    <property type="protein sequence ID" value="KKB56310.1"/>
    <property type="molecule type" value="Genomic_DNA"/>
</dbReference>
<dbReference type="Proteomes" id="UP000033047">
    <property type="component" value="Unassembled WGS sequence"/>
</dbReference>
<dbReference type="HOGENOM" id="CLU_057504_1_0_10"/>
<dbReference type="Pfam" id="PF12784">
    <property type="entry name" value="PDDEXK_2"/>
    <property type="match status" value="1"/>
</dbReference>
<dbReference type="InterPro" id="IPR010106">
    <property type="entry name" value="RpnA"/>
</dbReference>
<dbReference type="STRING" id="927665.HMPREF1535_02284"/>
<dbReference type="PATRIC" id="fig|927665.4.peg.2348"/>
<dbReference type="AlphaFoldDB" id="A0A0F5JFI6"/>
<dbReference type="NCBIfam" id="TIGR01784">
    <property type="entry name" value="T_den_put_tspse"/>
    <property type="match status" value="1"/>
</dbReference>
<reference evidence="1 2" key="1">
    <citation type="submission" date="2013-04" db="EMBL/GenBank/DDBJ databases">
        <title>The Genome Sequence of Parabacteroides goldsteinii DSM 19448.</title>
        <authorList>
            <consortium name="The Broad Institute Genomics Platform"/>
            <person name="Earl A."/>
            <person name="Ward D."/>
            <person name="Feldgarden M."/>
            <person name="Gevers D."/>
            <person name="Martens E."/>
            <person name="Sakamoto M."/>
            <person name="Benno Y."/>
            <person name="Song Y."/>
            <person name="Liu C."/>
            <person name="Lee J."/>
            <person name="Bolanos M."/>
            <person name="Vaisanen M.L."/>
            <person name="Finegold S.M."/>
            <person name="Walker B."/>
            <person name="Young S."/>
            <person name="Zeng Q."/>
            <person name="Gargeya S."/>
            <person name="Fitzgerald M."/>
            <person name="Haas B."/>
            <person name="Abouelleil A."/>
            <person name="Allen A.W."/>
            <person name="Alvarado L."/>
            <person name="Arachchi H.M."/>
            <person name="Berlin A.M."/>
            <person name="Chapman S.B."/>
            <person name="Gainer-Dewar J."/>
            <person name="Goldberg J."/>
            <person name="Griggs A."/>
            <person name="Gujja S."/>
            <person name="Hansen M."/>
            <person name="Howarth C."/>
            <person name="Imamovic A."/>
            <person name="Ireland A."/>
            <person name="Larimer J."/>
            <person name="McCowan C."/>
            <person name="Murphy C."/>
            <person name="Pearson M."/>
            <person name="Poon T.W."/>
            <person name="Priest M."/>
            <person name="Roberts A."/>
            <person name="Saif S."/>
            <person name="Shea T."/>
            <person name="Sisk P."/>
            <person name="Sykes S."/>
            <person name="Wortman J."/>
            <person name="Nusbaum C."/>
            <person name="Birren B."/>
        </authorList>
    </citation>
    <scope>NUCLEOTIDE SEQUENCE [LARGE SCALE GENOMIC DNA]</scope>
    <source>
        <strain evidence="1 2">DSM 19448</strain>
    </source>
</reference>
<name>A0A0F5JFI6_9BACT</name>
<dbReference type="PANTHER" id="PTHR41317">
    <property type="entry name" value="PD-(D_E)XK NUCLEASE FAMILY TRANSPOSASE"/>
    <property type="match status" value="1"/>
</dbReference>
<accession>A0A0F5JFI6</accession>
<comment type="caution">
    <text evidence="1">The sequence shown here is derived from an EMBL/GenBank/DDBJ whole genome shotgun (WGS) entry which is preliminary data.</text>
</comment>
<proteinExistence type="predicted"/>
<gene>
    <name evidence="1" type="ORF">HMPREF1535_02284</name>
</gene>
<organism evidence="1 2">
    <name type="scientific">Parabacteroides goldsteinii DSM 19448 = WAL 12034</name>
    <dbReference type="NCBI Taxonomy" id="927665"/>
    <lineage>
        <taxon>Bacteria</taxon>
        <taxon>Pseudomonadati</taxon>
        <taxon>Bacteroidota</taxon>
        <taxon>Bacteroidia</taxon>
        <taxon>Bacteroidales</taxon>
        <taxon>Tannerellaceae</taxon>
        <taxon>Parabacteroides</taxon>
    </lineage>
</organism>
<evidence type="ECO:0000313" key="2">
    <source>
        <dbReference type="Proteomes" id="UP000033047"/>
    </source>
</evidence>
<dbReference type="PANTHER" id="PTHR41317:SF1">
    <property type="entry name" value="PD-(D_E)XK NUCLEASE FAMILY TRANSPOSASE"/>
    <property type="match status" value="1"/>
</dbReference>
<protein>
    <recommendedName>
        <fullName evidence="3">Transposase (putative) YhgA-like domain-containing protein</fullName>
    </recommendedName>
</protein>
<evidence type="ECO:0000313" key="1">
    <source>
        <dbReference type="EMBL" id="KKB56310.1"/>
    </source>
</evidence>
<sequence>MSHRLLLDDNQNSLVMGKFINPFTDFGFHRIFGQEVHKELLIDFLNQLLKDERHIIDITFLNPIQQPETIEDRGVIFDIHCRDDKGGWFVVEMQNGAQPYFYDRGIYYLSRAISNQGEKGKDWKFSLCPVYGIFLLNYKMGINSKFRTDVILADRDTGRMFSDKIRQVYLELPWFTKEPDDCETDFERWLYLLKHMDTLERMPFKARKAVFDK</sequence>
<evidence type="ECO:0008006" key="3">
    <source>
        <dbReference type="Google" id="ProtNLM"/>
    </source>
</evidence>